<dbReference type="AlphaFoldDB" id="A0A2K3K833"/>
<name>A0A2K3K833_TRIPR</name>
<comment type="caution">
    <text evidence="1">The sequence shown here is derived from an EMBL/GenBank/DDBJ whole genome shotgun (WGS) entry which is preliminary data.</text>
</comment>
<dbReference type="EMBL" id="ASHM01087717">
    <property type="protein sequence ID" value="PNX62423.1"/>
    <property type="molecule type" value="Genomic_DNA"/>
</dbReference>
<reference evidence="1 2" key="2">
    <citation type="journal article" date="2017" name="Front. Plant Sci.">
        <title>Gene Classification and Mining of Molecular Markers Useful in Red Clover (Trifolium pratense) Breeding.</title>
        <authorList>
            <person name="Istvanek J."/>
            <person name="Dluhosova J."/>
            <person name="Dluhos P."/>
            <person name="Patkova L."/>
            <person name="Nedelnik J."/>
            <person name="Repkova J."/>
        </authorList>
    </citation>
    <scope>NUCLEOTIDE SEQUENCE [LARGE SCALE GENOMIC DNA]</scope>
    <source>
        <strain evidence="2">cv. Tatra</strain>
        <tissue evidence="1">Young leaves</tissue>
    </source>
</reference>
<accession>A0A2K3K833</accession>
<gene>
    <name evidence="1" type="primary">importin-5</name>
    <name evidence="1" type="ORF">L195_g052973</name>
</gene>
<sequence>MLSSLCELIGQVAYRLYSYPLGGWDELLKYFITMICSYSNRNKMKGLMMLVEFPIEVAKNKEFWLNQGNFNVVYTKLLQYFCLEDSKLNKLAYNGSISLMLLSKDLQRTDVSEIFLPKLLNFIIQHRKDEGLVSTLKRLLDLLMLDDGSIFRGKQRQVFWCMIQLAELEDSSDELRNKAVNIINELERNSVSAIEGVIKHLSQEEITRVVAVAINMMACIVDDPLWSNVYDDD</sequence>
<organism evidence="1 2">
    <name type="scientific">Trifolium pratense</name>
    <name type="common">Red clover</name>
    <dbReference type="NCBI Taxonomy" id="57577"/>
    <lineage>
        <taxon>Eukaryota</taxon>
        <taxon>Viridiplantae</taxon>
        <taxon>Streptophyta</taxon>
        <taxon>Embryophyta</taxon>
        <taxon>Tracheophyta</taxon>
        <taxon>Spermatophyta</taxon>
        <taxon>Magnoliopsida</taxon>
        <taxon>eudicotyledons</taxon>
        <taxon>Gunneridae</taxon>
        <taxon>Pentapetalae</taxon>
        <taxon>rosids</taxon>
        <taxon>fabids</taxon>
        <taxon>Fabales</taxon>
        <taxon>Fabaceae</taxon>
        <taxon>Papilionoideae</taxon>
        <taxon>50 kb inversion clade</taxon>
        <taxon>NPAAA clade</taxon>
        <taxon>Hologalegina</taxon>
        <taxon>IRL clade</taxon>
        <taxon>Trifolieae</taxon>
        <taxon>Trifolium</taxon>
    </lineage>
</organism>
<evidence type="ECO:0000313" key="1">
    <source>
        <dbReference type="EMBL" id="PNX62423.1"/>
    </source>
</evidence>
<dbReference type="Proteomes" id="UP000236291">
    <property type="component" value="Unassembled WGS sequence"/>
</dbReference>
<protein>
    <submittedName>
        <fullName evidence="1">Importin-5</fullName>
    </submittedName>
</protein>
<dbReference type="Gene3D" id="1.25.10.10">
    <property type="entry name" value="Leucine-rich Repeat Variant"/>
    <property type="match status" value="1"/>
</dbReference>
<feature type="non-terminal residue" evidence="1">
    <location>
        <position position="233"/>
    </location>
</feature>
<dbReference type="InterPro" id="IPR016024">
    <property type="entry name" value="ARM-type_fold"/>
</dbReference>
<dbReference type="InterPro" id="IPR011989">
    <property type="entry name" value="ARM-like"/>
</dbReference>
<proteinExistence type="predicted"/>
<evidence type="ECO:0000313" key="2">
    <source>
        <dbReference type="Proteomes" id="UP000236291"/>
    </source>
</evidence>
<dbReference type="SUPFAM" id="SSF48371">
    <property type="entry name" value="ARM repeat"/>
    <property type="match status" value="1"/>
</dbReference>
<reference evidence="1 2" key="1">
    <citation type="journal article" date="2014" name="Am. J. Bot.">
        <title>Genome assembly and annotation for red clover (Trifolium pratense; Fabaceae).</title>
        <authorList>
            <person name="Istvanek J."/>
            <person name="Jaros M."/>
            <person name="Krenek A."/>
            <person name="Repkova J."/>
        </authorList>
    </citation>
    <scope>NUCLEOTIDE SEQUENCE [LARGE SCALE GENOMIC DNA]</scope>
    <source>
        <strain evidence="2">cv. Tatra</strain>
        <tissue evidence="1">Young leaves</tissue>
    </source>
</reference>